<reference evidence="3 5" key="2">
    <citation type="submission" date="2020-08" db="EMBL/GenBank/DDBJ databases">
        <title>Sequencing the genomes of 1000 actinobacteria strains.</title>
        <authorList>
            <person name="Klenk H.-P."/>
        </authorList>
    </citation>
    <scope>NUCLEOTIDE SEQUENCE [LARGE SCALE GENOMIC DNA]</scope>
    <source>
        <strain evidence="3 5">DSM 21065</strain>
    </source>
</reference>
<gene>
    <name evidence="3" type="ORF">BJ997_003246</name>
    <name evidence="2" type="ORF">GY21_04080</name>
</gene>
<dbReference type="InterPro" id="IPR024006">
    <property type="entry name" value="Alt_signal_exp_actinobact"/>
</dbReference>
<dbReference type="NCBIfam" id="TIGR04089">
    <property type="entry name" value="exp_by_SipW_III"/>
    <property type="match status" value="1"/>
</dbReference>
<dbReference type="AlphaFoldDB" id="A0A099JMV8"/>
<evidence type="ECO:0000313" key="4">
    <source>
        <dbReference type="Proteomes" id="UP000029864"/>
    </source>
</evidence>
<feature type="region of interest" description="Disordered" evidence="1">
    <location>
        <begin position="125"/>
        <end position="167"/>
    </location>
</feature>
<feature type="compositionally biased region" description="Gly residues" evidence="1">
    <location>
        <begin position="134"/>
        <end position="144"/>
    </location>
</feature>
<dbReference type="EMBL" id="JPXF01000010">
    <property type="protein sequence ID" value="KGJ79709.1"/>
    <property type="molecule type" value="Genomic_DNA"/>
</dbReference>
<protein>
    <submittedName>
        <fullName evidence="3">Alternate signal-mediated exported protein</fullName>
    </submittedName>
</protein>
<dbReference type="Proteomes" id="UP000561726">
    <property type="component" value="Unassembled WGS sequence"/>
</dbReference>
<dbReference type="STRING" id="1001240.GY21_04080"/>
<accession>A0A099JMV8</accession>
<dbReference type="Proteomes" id="UP000029864">
    <property type="component" value="Unassembled WGS sequence"/>
</dbReference>
<reference evidence="2 4" key="1">
    <citation type="submission" date="2014-08" db="EMBL/GenBank/DDBJ databases">
        <authorList>
            <person name="Sisinthy S."/>
        </authorList>
    </citation>
    <scope>NUCLEOTIDE SEQUENCE [LARGE SCALE GENOMIC DNA]</scope>
    <source>
        <strain evidence="2 4">RuG17</strain>
    </source>
</reference>
<sequence length="212" mass="20959">MNKLLKGSIAGAAGVALLIGGAGTFALWNDTAAIAGGTITAGTLTVDTGDGAWSDQFGSISSIGDYRIVPGDTLTYTTAIQVEAVGDNLSAELSVDDRMIVAAAGSQGAALKTFLEESTTLTVVYPDGSRHGGHGGGPGGGGPGGDDEGTPGDSSGPETLTITPDDGDNTYLVTVTIDFPSGDLGAENAAKNGAVSLNNFGVTLNQVLLPLS</sequence>
<keyword evidence="4" id="KW-1185">Reference proteome</keyword>
<dbReference type="InterPro" id="IPR023833">
    <property type="entry name" value="Signal_pept_SipW-depend-type"/>
</dbReference>
<evidence type="ECO:0000313" key="3">
    <source>
        <dbReference type="EMBL" id="MBB5642698.1"/>
    </source>
</evidence>
<proteinExistence type="predicted"/>
<comment type="caution">
    <text evidence="2">The sequence shown here is derived from an EMBL/GenBank/DDBJ whole genome shotgun (WGS) entry which is preliminary data.</text>
</comment>
<name>A0A099JMV8_9MICO</name>
<evidence type="ECO:0000256" key="1">
    <source>
        <dbReference type="SAM" id="MobiDB-lite"/>
    </source>
</evidence>
<dbReference type="OrthoDB" id="4466954at2"/>
<dbReference type="NCBIfam" id="TIGR04088">
    <property type="entry name" value="cognate_SipW"/>
    <property type="match status" value="1"/>
</dbReference>
<organism evidence="2 4">
    <name type="scientific">Cryobacterium roopkundense</name>
    <dbReference type="NCBI Taxonomy" id="1001240"/>
    <lineage>
        <taxon>Bacteria</taxon>
        <taxon>Bacillati</taxon>
        <taxon>Actinomycetota</taxon>
        <taxon>Actinomycetes</taxon>
        <taxon>Micrococcales</taxon>
        <taxon>Microbacteriaceae</taxon>
        <taxon>Cryobacterium</taxon>
    </lineage>
</organism>
<dbReference type="eggNOG" id="ENOG5033JI5">
    <property type="taxonomic scope" value="Bacteria"/>
</dbReference>
<dbReference type="RefSeq" id="WP_035835387.1">
    <property type="nucleotide sequence ID" value="NZ_JACHBQ010000001.1"/>
</dbReference>
<evidence type="ECO:0000313" key="2">
    <source>
        <dbReference type="EMBL" id="KGJ79709.1"/>
    </source>
</evidence>
<dbReference type="EMBL" id="JACHBQ010000001">
    <property type="protein sequence ID" value="MBB5642698.1"/>
    <property type="molecule type" value="Genomic_DNA"/>
</dbReference>
<evidence type="ECO:0000313" key="5">
    <source>
        <dbReference type="Proteomes" id="UP000561726"/>
    </source>
</evidence>